<comment type="caution">
    <text evidence="1">The sequence shown here is derived from an EMBL/GenBank/DDBJ whole genome shotgun (WGS) entry which is preliminary data.</text>
</comment>
<name>A0A1S8SE94_CLOBE</name>
<evidence type="ECO:0008006" key="3">
    <source>
        <dbReference type="Google" id="ProtNLM"/>
    </source>
</evidence>
<dbReference type="RefSeq" id="WP_347401479.1">
    <property type="nucleotide sequence ID" value="NZ_JABTAE010000001.1"/>
</dbReference>
<dbReference type="EMBL" id="LZZI01000008">
    <property type="protein sequence ID" value="OOM63950.1"/>
    <property type="molecule type" value="Genomic_DNA"/>
</dbReference>
<protein>
    <recommendedName>
        <fullName evidence="3">Core-binding (CB) domain-containing protein</fullName>
    </recommendedName>
</protein>
<evidence type="ECO:0000313" key="1">
    <source>
        <dbReference type="EMBL" id="OOM63950.1"/>
    </source>
</evidence>
<evidence type="ECO:0000313" key="2">
    <source>
        <dbReference type="Proteomes" id="UP000190973"/>
    </source>
</evidence>
<proteinExistence type="predicted"/>
<dbReference type="AlphaFoldDB" id="A0A1S8SE94"/>
<organism evidence="1 2">
    <name type="scientific">Clostridium beijerinckii</name>
    <name type="common">Clostridium MP</name>
    <dbReference type="NCBI Taxonomy" id="1520"/>
    <lineage>
        <taxon>Bacteria</taxon>
        <taxon>Bacillati</taxon>
        <taxon>Bacillota</taxon>
        <taxon>Clostridia</taxon>
        <taxon>Eubacteriales</taxon>
        <taxon>Clostridiaceae</taxon>
        <taxon>Clostridium</taxon>
    </lineage>
</organism>
<reference evidence="1 2" key="1">
    <citation type="submission" date="2016-05" db="EMBL/GenBank/DDBJ databases">
        <title>Microbial solvent formation.</title>
        <authorList>
            <person name="Poehlein A."/>
            <person name="Montoya Solano J.D."/>
            <person name="Flitsch S."/>
            <person name="Krabben P."/>
            <person name="Duerre P."/>
            <person name="Daniel R."/>
        </authorList>
    </citation>
    <scope>NUCLEOTIDE SEQUENCE [LARGE SCALE GENOMIC DNA]</scope>
    <source>
        <strain evidence="1 2">DSM 53</strain>
    </source>
</reference>
<dbReference type="Proteomes" id="UP000190973">
    <property type="component" value="Unassembled WGS sequence"/>
</dbReference>
<accession>A0A1S8SE94</accession>
<gene>
    <name evidence="1" type="ORF">CLBCK_07620</name>
</gene>
<sequence>MAKLLKSTKNLDFYLGNFMEYCYLKELSKKTMSSYESKLQLFFKYLQE</sequence>